<feature type="transmembrane region" description="Helical" evidence="2">
    <location>
        <begin position="12"/>
        <end position="36"/>
    </location>
</feature>
<feature type="region of interest" description="Disordered" evidence="1">
    <location>
        <begin position="89"/>
        <end position="143"/>
    </location>
</feature>
<feature type="compositionally biased region" description="Polar residues" evidence="1">
    <location>
        <begin position="98"/>
        <end position="109"/>
    </location>
</feature>
<dbReference type="RefSeq" id="XP_056750737.1">
    <property type="nucleotide sequence ID" value="XM_056898661.1"/>
</dbReference>
<evidence type="ECO:0008006" key="5">
    <source>
        <dbReference type="Google" id="ProtNLM"/>
    </source>
</evidence>
<comment type="caution">
    <text evidence="3">The sequence shown here is derived from an EMBL/GenBank/DDBJ whole genome shotgun (WGS) entry which is preliminary data.</text>
</comment>
<organism evidence="3 4">
    <name type="scientific">Penicillium hordei</name>
    <dbReference type="NCBI Taxonomy" id="40994"/>
    <lineage>
        <taxon>Eukaryota</taxon>
        <taxon>Fungi</taxon>
        <taxon>Dikarya</taxon>
        <taxon>Ascomycota</taxon>
        <taxon>Pezizomycotina</taxon>
        <taxon>Eurotiomycetes</taxon>
        <taxon>Eurotiomycetidae</taxon>
        <taxon>Eurotiales</taxon>
        <taxon>Aspergillaceae</taxon>
        <taxon>Penicillium</taxon>
    </lineage>
</organism>
<evidence type="ECO:0000313" key="4">
    <source>
        <dbReference type="Proteomes" id="UP001213799"/>
    </source>
</evidence>
<dbReference type="AlphaFoldDB" id="A0AAD6DYV4"/>
<dbReference type="GeneID" id="81588903"/>
<evidence type="ECO:0000313" key="3">
    <source>
        <dbReference type="EMBL" id="KAJ5597522.1"/>
    </source>
</evidence>
<proteinExistence type="predicted"/>
<keyword evidence="2" id="KW-1133">Transmembrane helix</keyword>
<sequence length="303" mass="33160">MDQNPSTAFPISLLKTICLIGSLSWLQLLYAASYLIRPFWNTRREFPPFNMAISVTETSITNTILGPVPLSAYTSATATERQWYLSSGNDTLNHDNSIRTTNLPATSTWPQQGHQDSGSSSEQESPTPQPDTEHQRESSPIYETMRKFRSSTRGSFSKIASSAKAIFQQPLTVVSRSLDGSPSDEERAEPSLVPVSVRTSQPHFVQNMPFPVSMSAPARVADHFSDPGPSTGIKAQQPVSLGAAVNAAEDSETVQMNRARKYHSVESYPGKFPVSDALDYSSLATAYAVRGRGTTSVRPFSDY</sequence>
<name>A0AAD6DYV4_9EURO</name>
<protein>
    <recommendedName>
        <fullName evidence="5">Transmembrane protein</fullName>
    </recommendedName>
</protein>
<evidence type="ECO:0000256" key="1">
    <source>
        <dbReference type="SAM" id="MobiDB-lite"/>
    </source>
</evidence>
<feature type="compositionally biased region" description="Low complexity" evidence="1">
    <location>
        <begin position="110"/>
        <end position="126"/>
    </location>
</feature>
<dbReference type="Proteomes" id="UP001213799">
    <property type="component" value="Unassembled WGS sequence"/>
</dbReference>
<reference evidence="3" key="1">
    <citation type="journal article" date="2023" name="IMA Fungus">
        <title>Comparative genomic study of the Penicillium genus elucidates a diverse pangenome and 15 lateral gene transfer events.</title>
        <authorList>
            <person name="Petersen C."/>
            <person name="Sorensen T."/>
            <person name="Nielsen M.R."/>
            <person name="Sondergaard T.E."/>
            <person name="Sorensen J.L."/>
            <person name="Fitzpatrick D.A."/>
            <person name="Frisvad J.C."/>
            <person name="Nielsen K.L."/>
        </authorList>
    </citation>
    <scope>NUCLEOTIDE SEQUENCE</scope>
    <source>
        <strain evidence="3">IBT 12815</strain>
    </source>
</reference>
<keyword evidence="4" id="KW-1185">Reference proteome</keyword>
<keyword evidence="2" id="KW-0472">Membrane</keyword>
<dbReference type="EMBL" id="JAQJAE010000004">
    <property type="protein sequence ID" value="KAJ5597522.1"/>
    <property type="molecule type" value="Genomic_DNA"/>
</dbReference>
<accession>A0AAD6DYV4</accession>
<keyword evidence="2" id="KW-0812">Transmembrane</keyword>
<evidence type="ECO:0000256" key="2">
    <source>
        <dbReference type="SAM" id="Phobius"/>
    </source>
</evidence>
<reference evidence="3" key="2">
    <citation type="submission" date="2023-01" db="EMBL/GenBank/DDBJ databases">
        <authorList>
            <person name="Petersen C."/>
        </authorList>
    </citation>
    <scope>NUCLEOTIDE SEQUENCE</scope>
    <source>
        <strain evidence="3">IBT 12815</strain>
    </source>
</reference>
<gene>
    <name evidence="3" type="ORF">N7537_007606</name>
</gene>